<sequence length="213" mass="23425">MPDNTYIIKTESEELLATSSAFMEEDSIMHGGIIYRPWNPSTSKLASMLLKGMKVPIKSDSKVLYLGAASGTTVSHVADIASDGIVFAAEFAPRPTRDLLQAVRDRINVVPMLADARYPESYPPFIDSVDIIYQDIAQPNQSEIMVSNATKYLRPGGIGVMAIKAKSISISEDVKSILEREVSLLEESFEILEKVSLEPLHHDHLAVMGKFKG</sequence>
<dbReference type="EMBL" id="PGCK01000002">
    <property type="protein sequence ID" value="MCD1293848.1"/>
    <property type="molecule type" value="Genomic_DNA"/>
</dbReference>
<name>A0AAP2W521_9EURY</name>
<comment type="similarity">
    <text evidence="1 7">Belongs to the methyltransferase superfamily. Fibrillarin family.</text>
</comment>
<dbReference type="GO" id="GO:0000494">
    <property type="term" value="P:box C/D sno(s)RNA 3'-end processing"/>
    <property type="evidence" value="ECO:0007669"/>
    <property type="project" value="TreeGrafter"/>
</dbReference>
<evidence type="ECO:0000256" key="3">
    <source>
        <dbReference type="ARBA" id="ARBA00022603"/>
    </source>
</evidence>
<dbReference type="GO" id="GO:0008649">
    <property type="term" value="F:rRNA methyltransferase activity"/>
    <property type="evidence" value="ECO:0007669"/>
    <property type="project" value="TreeGrafter"/>
</dbReference>
<dbReference type="EC" id="2.1.1.-" evidence="7"/>
<dbReference type="GO" id="GO:0008033">
    <property type="term" value="P:tRNA processing"/>
    <property type="evidence" value="ECO:0007669"/>
    <property type="project" value="UniProtKB-UniRule"/>
</dbReference>
<dbReference type="GO" id="GO:1990259">
    <property type="term" value="F:histone H2AQ104 methyltransferase activity"/>
    <property type="evidence" value="ECO:0007669"/>
    <property type="project" value="TreeGrafter"/>
</dbReference>
<dbReference type="PANTHER" id="PTHR10335">
    <property type="entry name" value="RRNA 2-O-METHYLTRANSFERASE FIBRILLARIN"/>
    <property type="match status" value="1"/>
</dbReference>
<dbReference type="PIRSF" id="PIRSF006540">
    <property type="entry name" value="Nop17p"/>
    <property type="match status" value="1"/>
</dbReference>
<dbReference type="Pfam" id="PF01269">
    <property type="entry name" value="Fibrillarin"/>
    <property type="match status" value="1"/>
</dbReference>
<evidence type="ECO:0000256" key="7">
    <source>
        <dbReference type="HAMAP-Rule" id="MF_00351"/>
    </source>
</evidence>
<dbReference type="InterPro" id="IPR029063">
    <property type="entry name" value="SAM-dependent_MTases_sf"/>
</dbReference>
<dbReference type="InterPro" id="IPR000692">
    <property type="entry name" value="Fibrillarin"/>
</dbReference>
<evidence type="ECO:0000313" key="9">
    <source>
        <dbReference type="Proteomes" id="UP001320159"/>
    </source>
</evidence>
<keyword evidence="9" id="KW-1185">Reference proteome</keyword>
<dbReference type="PANTHER" id="PTHR10335:SF17">
    <property type="entry name" value="FIBRILLARIN"/>
    <property type="match status" value="1"/>
</dbReference>
<dbReference type="PRINTS" id="PR00052">
    <property type="entry name" value="FIBRILLARIN"/>
</dbReference>
<feature type="binding site" evidence="7">
    <location>
        <begin position="90"/>
        <end position="91"/>
    </location>
    <ligand>
        <name>S-adenosyl-L-methionine</name>
        <dbReference type="ChEBI" id="CHEBI:59789"/>
    </ligand>
</feature>
<evidence type="ECO:0000256" key="1">
    <source>
        <dbReference type="ARBA" id="ARBA00010632"/>
    </source>
</evidence>
<dbReference type="Proteomes" id="UP001320159">
    <property type="component" value="Unassembled WGS sequence"/>
</dbReference>
<dbReference type="GO" id="GO:0003723">
    <property type="term" value="F:RNA binding"/>
    <property type="evidence" value="ECO:0007669"/>
    <property type="project" value="UniProtKB-UniRule"/>
</dbReference>
<gene>
    <name evidence="7" type="primary">flpA</name>
    <name evidence="8" type="ORF">CUJ83_02400</name>
</gene>
<keyword evidence="6 7" id="KW-0694">RNA-binding</keyword>
<evidence type="ECO:0000313" key="8">
    <source>
        <dbReference type="EMBL" id="MCD1293848.1"/>
    </source>
</evidence>
<dbReference type="SUPFAM" id="SSF53335">
    <property type="entry name" value="S-adenosyl-L-methionine-dependent methyltransferases"/>
    <property type="match status" value="1"/>
</dbReference>
<dbReference type="AlphaFoldDB" id="A0AAP2W521"/>
<keyword evidence="3 7" id="KW-0489">Methyltransferase</keyword>
<dbReference type="Gene3D" id="3.40.50.150">
    <property type="entry name" value="Vaccinia Virus protein VP39"/>
    <property type="match status" value="1"/>
</dbReference>
<feature type="binding site" evidence="7">
    <location>
        <begin position="72"/>
        <end position="73"/>
    </location>
    <ligand>
        <name>S-adenosyl-L-methionine</name>
        <dbReference type="ChEBI" id="CHEBI:59789"/>
    </ligand>
</feature>
<feature type="binding site" evidence="7">
    <location>
        <begin position="135"/>
        <end position="138"/>
    </location>
    <ligand>
        <name>S-adenosyl-L-methionine</name>
        <dbReference type="ChEBI" id="CHEBI:59789"/>
    </ligand>
</feature>
<evidence type="ECO:0000256" key="6">
    <source>
        <dbReference type="ARBA" id="ARBA00022884"/>
    </source>
</evidence>
<comment type="subunit">
    <text evidence="7">Interacts with nop5. Component of box C/D small ribonucleoprotein (sRNP) particles that contain rpl7ae, FlpA and nop5, plus a guide RNA.</text>
</comment>
<evidence type="ECO:0000256" key="5">
    <source>
        <dbReference type="ARBA" id="ARBA00022694"/>
    </source>
</evidence>
<keyword evidence="5 7" id="KW-0819">tRNA processing</keyword>
<reference evidence="8 9" key="1">
    <citation type="submission" date="2017-11" db="EMBL/GenBank/DDBJ databases">
        <title>Isolation and Characterization of Family Methanocellaceae Species from Potential Methane Hydrate Area Offshore Southwestern Taiwan.</title>
        <authorList>
            <person name="Zhang W.-L."/>
            <person name="Chen W.-C."/>
            <person name="Lai M.-C."/>
            <person name="Chen S.-C."/>
        </authorList>
    </citation>
    <scope>NUCLEOTIDE SEQUENCE [LARGE SCALE GENOMIC DNA]</scope>
    <source>
        <strain evidence="8 9">CWC-04</strain>
    </source>
</reference>
<evidence type="ECO:0000256" key="2">
    <source>
        <dbReference type="ARBA" id="ARBA00022552"/>
    </source>
</evidence>
<evidence type="ECO:0000256" key="4">
    <source>
        <dbReference type="ARBA" id="ARBA00022679"/>
    </source>
</evidence>
<comment type="function">
    <text evidence="7">Involved in pre-rRNA and tRNA processing. Utilizes the methyl donor S-adenosyl-L-methionine to catalyze the site-specific 2'-hydroxyl methylation of ribose moieties in rRNA and tRNA. Site specificity is provided by a guide RNA that base pairs with the substrate. Methylation occurs at a characteristic distance from the sequence involved in base pairing with the guide RNA.</text>
</comment>
<feature type="binding site" evidence="7">
    <location>
        <begin position="115"/>
        <end position="116"/>
    </location>
    <ligand>
        <name>S-adenosyl-L-methionine</name>
        <dbReference type="ChEBI" id="CHEBI:59789"/>
    </ligand>
</feature>
<dbReference type="NCBIfam" id="NF003276">
    <property type="entry name" value="PRK04266.1-2"/>
    <property type="match status" value="1"/>
</dbReference>
<dbReference type="SMART" id="SM01206">
    <property type="entry name" value="Fibrillarin"/>
    <property type="match status" value="1"/>
</dbReference>
<keyword evidence="4 7" id="KW-0808">Transferase</keyword>
<accession>A0AAP2W521</accession>
<organism evidence="8 9">
    <name type="scientific">Methanooceanicella nereidis</name>
    <dbReference type="NCBI Taxonomy" id="2052831"/>
    <lineage>
        <taxon>Archaea</taxon>
        <taxon>Methanobacteriati</taxon>
        <taxon>Methanobacteriota</taxon>
        <taxon>Stenosarchaea group</taxon>
        <taxon>Methanomicrobia</taxon>
        <taxon>Methanocellales</taxon>
        <taxon>Methanocellaceae</taxon>
        <taxon>Methanooceanicella</taxon>
    </lineage>
</organism>
<dbReference type="CDD" id="cd02440">
    <property type="entry name" value="AdoMet_MTases"/>
    <property type="match status" value="1"/>
</dbReference>
<comment type="caution">
    <text evidence="8">The sequence shown here is derived from an EMBL/GenBank/DDBJ whole genome shotgun (WGS) entry which is preliminary data.</text>
</comment>
<proteinExistence type="inferred from homology"/>
<keyword evidence="2 7" id="KW-0698">rRNA processing</keyword>
<dbReference type="HAMAP" id="MF_00351">
    <property type="entry name" value="RNA_methyltransf_FlpA"/>
    <property type="match status" value="1"/>
</dbReference>
<protein>
    <recommendedName>
        <fullName evidence="7">Fibrillarin-like rRNA/tRNA 2'-O-methyltransferase</fullName>
        <ecNumber evidence="7">2.1.1.-</ecNumber>
    </recommendedName>
</protein>